<keyword evidence="6 8" id="KW-1133">Transmembrane helix</keyword>
<feature type="transmembrane region" description="Helical" evidence="8">
    <location>
        <begin position="91"/>
        <end position="111"/>
    </location>
</feature>
<feature type="transmembrane region" description="Helical" evidence="8">
    <location>
        <begin position="117"/>
        <end position="138"/>
    </location>
</feature>
<evidence type="ECO:0000313" key="10">
    <source>
        <dbReference type="EMBL" id="XCB33981.1"/>
    </source>
</evidence>
<dbReference type="PANTHER" id="PTHR33908">
    <property type="entry name" value="MANNOSYLTRANSFERASE YKCB-RELATED"/>
    <property type="match status" value="1"/>
</dbReference>
<reference evidence="10" key="1">
    <citation type="submission" date="2023-08" db="EMBL/GenBank/DDBJ databases">
        <authorList>
            <person name="Messyasz A."/>
            <person name="Mannisto M.K."/>
            <person name="Kerkhof L.J."/>
            <person name="Haggblom M."/>
        </authorList>
    </citation>
    <scope>NUCLEOTIDE SEQUENCE</scope>
    <source>
        <strain evidence="10">X5P6</strain>
    </source>
</reference>
<feature type="transmembrane region" description="Helical" evidence="8">
    <location>
        <begin position="254"/>
        <end position="280"/>
    </location>
</feature>
<dbReference type="AlphaFoldDB" id="A0AAU7ZSS9"/>
<feature type="transmembrane region" description="Helical" evidence="8">
    <location>
        <begin position="341"/>
        <end position="363"/>
    </location>
</feature>
<name>A0AAU7ZSS9_9BACT</name>
<comment type="subcellular location">
    <subcellularLocation>
        <location evidence="1">Cell membrane</location>
        <topology evidence="1">Multi-pass membrane protein</topology>
    </subcellularLocation>
</comment>
<dbReference type="GO" id="GO:0009103">
    <property type="term" value="P:lipopolysaccharide biosynthetic process"/>
    <property type="evidence" value="ECO:0007669"/>
    <property type="project" value="UniProtKB-ARBA"/>
</dbReference>
<reference evidence="10" key="2">
    <citation type="journal article" date="2024" name="Environ. Microbiol.">
        <title>Genome analysis and description of Tunturibacter gen. nov. expands the diversity of Terriglobia in tundra soils.</title>
        <authorList>
            <person name="Messyasz A."/>
            <person name="Mannisto M.K."/>
            <person name="Kerkhof L.J."/>
            <person name="Haggblom M.M."/>
        </authorList>
    </citation>
    <scope>NUCLEOTIDE SEQUENCE</scope>
    <source>
        <strain evidence="10">X5P6</strain>
    </source>
</reference>
<feature type="transmembrane region" description="Helical" evidence="8">
    <location>
        <begin position="310"/>
        <end position="329"/>
    </location>
</feature>
<feature type="transmembrane region" description="Helical" evidence="8">
    <location>
        <begin position="17"/>
        <end position="38"/>
    </location>
</feature>
<evidence type="ECO:0000256" key="8">
    <source>
        <dbReference type="SAM" id="Phobius"/>
    </source>
</evidence>
<dbReference type="GO" id="GO:0005886">
    <property type="term" value="C:plasma membrane"/>
    <property type="evidence" value="ECO:0007669"/>
    <property type="project" value="UniProtKB-SubCell"/>
</dbReference>
<evidence type="ECO:0000256" key="6">
    <source>
        <dbReference type="ARBA" id="ARBA00022989"/>
    </source>
</evidence>
<keyword evidence="4 10" id="KW-0808">Transferase</keyword>
<sequence length="531" mass="59220">MTSTSDAYPGDPTVKSALWLAVIFASAKLLLTFGLTLYTQKIGYSYFRDEFYYIACGRHLAWGYVDHGPVVAVQARLGEILFGDSLFGIRILSAIAGAVMVFLGGLVAWALGGHRPAQALAMLGLICCPQYIGIDGFLSMNSFEPMFWTFCVLAIVLMLNGRPGRFWWPIFGIVAGIGILNKPSMPMFLIALLLGLLCTPERRVLFSRWALVGILLVLVIPLPYVAWQYENHWPMAEFLHNGAVYHKNIKLGPLAFFLAQFANMQPVNALLWVTGVIALLRGKAIQRGRWLGLAFLFFFAMAFLSHAKDYYLAPVYPAFFAAGSIAWEHRFAASRLVQRSSIFAFPVLEAVLIVTTAVVLPMASPVLKPQTWVRYTTALHLPHDNTETTATGPLPQFFADRFGWQQEASIVIAAYRSLSPQEQQRVCIFGNNYGEAASLDFFNRLQGAGLPSAISGHNTYYLWGPHDCDPNVSIAVIGDTPSEIGLKYFSVTVVGHLNHPYAMPYEHKNIYLLRNRRTDAPFLWSDEKHYD</sequence>
<dbReference type="EMBL" id="CP132942">
    <property type="protein sequence ID" value="XCB33981.1"/>
    <property type="molecule type" value="Genomic_DNA"/>
</dbReference>
<accession>A0AAU7ZSS9</accession>
<feature type="domain" description="Glycosyltransferase RgtA/B/C/D-like" evidence="9">
    <location>
        <begin position="66"/>
        <end position="227"/>
    </location>
</feature>
<dbReference type="EC" id="2.4.-.-" evidence="10"/>
<keyword evidence="7 8" id="KW-0472">Membrane</keyword>
<evidence type="ECO:0000256" key="2">
    <source>
        <dbReference type="ARBA" id="ARBA00022475"/>
    </source>
</evidence>
<feature type="transmembrane region" description="Helical" evidence="8">
    <location>
        <begin position="287"/>
        <end position="304"/>
    </location>
</feature>
<dbReference type="Pfam" id="PF13231">
    <property type="entry name" value="PMT_2"/>
    <property type="match status" value="1"/>
</dbReference>
<evidence type="ECO:0000256" key="4">
    <source>
        <dbReference type="ARBA" id="ARBA00022679"/>
    </source>
</evidence>
<evidence type="ECO:0000256" key="7">
    <source>
        <dbReference type="ARBA" id="ARBA00023136"/>
    </source>
</evidence>
<organism evidence="10">
    <name type="scientific">Tunturiibacter psychrotolerans</name>
    <dbReference type="NCBI Taxonomy" id="3069686"/>
    <lineage>
        <taxon>Bacteria</taxon>
        <taxon>Pseudomonadati</taxon>
        <taxon>Acidobacteriota</taxon>
        <taxon>Terriglobia</taxon>
        <taxon>Terriglobales</taxon>
        <taxon>Acidobacteriaceae</taxon>
        <taxon>Tunturiibacter</taxon>
    </lineage>
</organism>
<keyword evidence="5 8" id="KW-0812">Transmembrane</keyword>
<evidence type="ECO:0000256" key="1">
    <source>
        <dbReference type="ARBA" id="ARBA00004651"/>
    </source>
</evidence>
<dbReference type="PANTHER" id="PTHR33908:SF11">
    <property type="entry name" value="MEMBRANE PROTEIN"/>
    <property type="match status" value="1"/>
</dbReference>
<feature type="transmembrane region" description="Helical" evidence="8">
    <location>
        <begin position="209"/>
        <end position="227"/>
    </location>
</feature>
<dbReference type="InterPro" id="IPR050297">
    <property type="entry name" value="LipidA_mod_glycosyltrf_83"/>
</dbReference>
<protein>
    <submittedName>
        <fullName evidence="10">Glycosyltransferase family 39 protein</fullName>
        <ecNumber evidence="10">2.4.-.-</ecNumber>
    </submittedName>
</protein>
<evidence type="ECO:0000259" key="9">
    <source>
        <dbReference type="Pfam" id="PF13231"/>
    </source>
</evidence>
<dbReference type="KEGG" id="tpsc:RBB77_03560"/>
<evidence type="ECO:0000256" key="5">
    <source>
        <dbReference type="ARBA" id="ARBA00022692"/>
    </source>
</evidence>
<proteinExistence type="predicted"/>
<dbReference type="RefSeq" id="WP_353064824.1">
    <property type="nucleotide sequence ID" value="NZ_CP132942.1"/>
</dbReference>
<evidence type="ECO:0000256" key="3">
    <source>
        <dbReference type="ARBA" id="ARBA00022676"/>
    </source>
</evidence>
<dbReference type="InterPro" id="IPR038731">
    <property type="entry name" value="RgtA/B/C-like"/>
</dbReference>
<dbReference type="GO" id="GO:0016763">
    <property type="term" value="F:pentosyltransferase activity"/>
    <property type="evidence" value="ECO:0007669"/>
    <property type="project" value="TreeGrafter"/>
</dbReference>
<keyword evidence="3 10" id="KW-0328">Glycosyltransferase</keyword>
<feature type="transmembrane region" description="Helical" evidence="8">
    <location>
        <begin position="167"/>
        <end position="197"/>
    </location>
</feature>
<gene>
    <name evidence="10" type="ORF">RBB77_03560</name>
</gene>
<keyword evidence="2" id="KW-1003">Cell membrane</keyword>